<proteinExistence type="predicted"/>
<comment type="subcellular location">
    <subcellularLocation>
        <location evidence="1">Membrane</location>
        <topology evidence="1">Multi-pass membrane protein</topology>
    </subcellularLocation>
</comment>
<dbReference type="PANTHER" id="PTHR43632:SF1">
    <property type="entry name" value="PERMEASE COMPONENT OF TUNGSTATE ABC TRANSPORTER"/>
    <property type="match status" value="1"/>
</dbReference>
<evidence type="ECO:0000256" key="3">
    <source>
        <dbReference type="ARBA" id="ARBA00022989"/>
    </source>
</evidence>
<evidence type="ECO:0000256" key="1">
    <source>
        <dbReference type="ARBA" id="ARBA00004141"/>
    </source>
</evidence>
<dbReference type="CDD" id="cd06261">
    <property type="entry name" value="TM_PBP2"/>
    <property type="match status" value="1"/>
</dbReference>
<feature type="transmembrane region" description="Helical" evidence="5">
    <location>
        <begin position="32"/>
        <end position="53"/>
    </location>
</feature>
<dbReference type="InterPro" id="IPR000515">
    <property type="entry name" value="MetI-like"/>
</dbReference>
<accession>A0A523UWI7</accession>
<feature type="transmembrane region" description="Helical" evidence="5">
    <location>
        <begin position="105"/>
        <end position="126"/>
    </location>
</feature>
<dbReference type="PANTHER" id="PTHR43632">
    <property type="entry name" value="PERMEASE COMPONENT OF TUNGSTATE ABC TRANSPORTER"/>
    <property type="match status" value="1"/>
</dbReference>
<keyword evidence="4 5" id="KW-0472">Membrane</keyword>
<dbReference type="GO" id="GO:0055085">
    <property type="term" value="P:transmembrane transport"/>
    <property type="evidence" value="ECO:0007669"/>
    <property type="project" value="InterPro"/>
</dbReference>
<dbReference type="AlphaFoldDB" id="A0A523UWI7"/>
<evidence type="ECO:0000313" key="7">
    <source>
        <dbReference type="EMBL" id="TET46925.1"/>
    </source>
</evidence>
<dbReference type="EMBL" id="SOJN01000038">
    <property type="protein sequence ID" value="TET46925.1"/>
    <property type="molecule type" value="Genomic_DNA"/>
</dbReference>
<dbReference type="PROSITE" id="PS50928">
    <property type="entry name" value="ABC_TM1"/>
    <property type="match status" value="1"/>
</dbReference>
<organism evidence="7 8">
    <name type="scientific">candidate division TA06 bacterium</name>
    <dbReference type="NCBI Taxonomy" id="2250710"/>
    <lineage>
        <taxon>Bacteria</taxon>
        <taxon>Bacteria division TA06</taxon>
    </lineage>
</organism>
<name>A0A523UWI7_UNCT6</name>
<dbReference type="InterPro" id="IPR035906">
    <property type="entry name" value="MetI-like_sf"/>
</dbReference>
<dbReference type="Gene3D" id="1.10.3720.10">
    <property type="entry name" value="MetI-like"/>
    <property type="match status" value="1"/>
</dbReference>
<dbReference type="InterPro" id="IPR049783">
    <property type="entry name" value="ABC_perm_TupB-like"/>
</dbReference>
<keyword evidence="2 5" id="KW-0812">Transmembrane</keyword>
<feature type="transmembrane region" description="Helical" evidence="5">
    <location>
        <begin position="65"/>
        <end position="85"/>
    </location>
</feature>
<evidence type="ECO:0000259" key="6">
    <source>
        <dbReference type="PROSITE" id="PS50928"/>
    </source>
</evidence>
<sequence length="234" mass="25067">MSHILQGFAEAVKMIFGRDAELYRIALVSIRVSSLSTFLASAAGLPAGFFVAFHTFPGRRVLITILRTLLALPTVVVGLFVYSLLSRSGPMGGMRLMYTQTAMVIGQFILAFPIVTMLTLSALSGVDRRVAPTAVSLGATPFQSNLAILREGSFAIMAAMVAGFGRVFGEVGVSMMLGGNIRHYTRNLTTGIAFQTSRGEISLGLGLGIMLLTVALCINVLLHFLEERTSRSTD</sequence>
<reference evidence="7 8" key="1">
    <citation type="submission" date="2019-03" db="EMBL/GenBank/DDBJ databases">
        <title>Metabolic potential of uncultured bacteria and archaea associated with petroleum seepage in deep-sea sediments.</title>
        <authorList>
            <person name="Dong X."/>
            <person name="Hubert C."/>
        </authorList>
    </citation>
    <scope>NUCLEOTIDE SEQUENCE [LARGE SCALE GENOMIC DNA]</scope>
    <source>
        <strain evidence="7">E44_bin18</strain>
    </source>
</reference>
<feature type="domain" description="ABC transmembrane type-1" evidence="6">
    <location>
        <begin position="26"/>
        <end position="222"/>
    </location>
</feature>
<comment type="caution">
    <text evidence="7">The sequence shown here is derived from an EMBL/GenBank/DDBJ whole genome shotgun (WGS) entry which is preliminary data.</text>
</comment>
<evidence type="ECO:0000256" key="2">
    <source>
        <dbReference type="ARBA" id="ARBA00022692"/>
    </source>
</evidence>
<feature type="transmembrane region" description="Helical" evidence="5">
    <location>
        <begin position="147"/>
        <end position="168"/>
    </location>
</feature>
<dbReference type="NCBIfam" id="NF038017">
    <property type="entry name" value="ABC_perm1"/>
    <property type="match status" value="1"/>
</dbReference>
<dbReference type="Proteomes" id="UP000315525">
    <property type="component" value="Unassembled WGS sequence"/>
</dbReference>
<keyword evidence="3 5" id="KW-1133">Transmembrane helix</keyword>
<evidence type="ECO:0000256" key="4">
    <source>
        <dbReference type="ARBA" id="ARBA00023136"/>
    </source>
</evidence>
<evidence type="ECO:0000256" key="5">
    <source>
        <dbReference type="SAM" id="Phobius"/>
    </source>
</evidence>
<protein>
    <submittedName>
        <fullName evidence="7">ABC transporter permease subunit</fullName>
    </submittedName>
</protein>
<evidence type="ECO:0000313" key="8">
    <source>
        <dbReference type="Proteomes" id="UP000315525"/>
    </source>
</evidence>
<dbReference type="GO" id="GO:0016020">
    <property type="term" value="C:membrane"/>
    <property type="evidence" value="ECO:0007669"/>
    <property type="project" value="UniProtKB-SubCell"/>
</dbReference>
<gene>
    <name evidence="7" type="ORF">E3J62_02885</name>
</gene>
<dbReference type="SUPFAM" id="SSF161098">
    <property type="entry name" value="MetI-like"/>
    <property type="match status" value="1"/>
</dbReference>
<feature type="transmembrane region" description="Helical" evidence="5">
    <location>
        <begin position="201"/>
        <end position="222"/>
    </location>
</feature>